<dbReference type="AlphaFoldDB" id="A0A8R7V7V2"/>
<keyword evidence="3" id="KW-1185">Reference proteome</keyword>
<reference evidence="2" key="3">
    <citation type="submission" date="2022-06" db="UniProtKB">
        <authorList>
            <consortium name="EnsemblPlants"/>
        </authorList>
    </citation>
    <scope>IDENTIFICATION</scope>
</reference>
<feature type="compositionally biased region" description="Low complexity" evidence="1">
    <location>
        <begin position="28"/>
        <end position="38"/>
    </location>
</feature>
<name>A0A8R7V7V2_TRIUA</name>
<evidence type="ECO:0000313" key="2">
    <source>
        <dbReference type="EnsemblPlants" id="TuG1812G0700003235.01.T01.cds274902"/>
    </source>
</evidence>
<organism evidence="2 3">
    <name type="scientific">Triticum urartu</name>
    <name type="common">Red wild einkorn</name>
    <name type="synonym">Crithodium urartu</name>
    <dbReference type="NCBI Taxonomy" id="4572"/>
    <lineage>
        <taxon>Eukaryota</taxon>
        <taxon>Viridiplantae</taxon>
        <taxon>Streptophyta</taxon>
        <taxon>Embryophyta</taxon>
        <taxon>Tracheophyta</taxon>
        <taxon>Spermatophyta</taxon>
        <taxon>Magnoliopsida</taxon>
        <taxon>Liliopsida</taxon>
        <taxon>Poales</taxon>
        <taxon>Poaceae</taxon>
        <taxon>BOP clade</taxon>
        <taxon>Pooideae</taxon>
        <taxon>Triticodae</taxon>
        <taxon>Triticeae</taxon>
        <taxon>Triticinae</taxon>
        <taxon>Triticum</taxon>
    </lineage>
</organism>
<reference evidence="2" key="2">
    <citation type="submission" date="2018-03" db="EMBL/GenBank/DDBJ databases">
        <title>The Triticum urartu genome reveals the dynamic nature of wheat genome evolution.</title>
        <authorList>
            <person name="Ling H."/>
            <person name="Ma B."/>
            <person name="Shi X."/>
            <person name="Liu H."/>
            <person name="Dong L."/>
            <person name="Sun H."/>
            <person name="Cao Y."/>
            <person name="Gao Q."/>
            <person name="Zheng S."/>
            <person name="Li Y."/>
            <person name="Yu Y."/>
            <person name="Du H."/>
            <person name="Qi M."/>
            <person name="Li Y."/>
            <person name="Yu H."/>
            <person name="Cui Y."/>
            <person name="Wang N."/>
            <person name="Chen C."/>
            <person name="Wu H."/>
            <person name="Zhao Y."/>
            <person name="Zhang J."/>
            <person name="Li Y."/>
            <person name="Zhou W."/>
            <person name="Zhang B."/>
            <person name="Hu W."/>
            <person name="Eijk M."/>
            <person name="Tang J."/>
            <person name="Witsenboer H."/>
            <person name="Zhao S."/>
            <person name="Li Z."/>
            <person name="Zhang A."/>
            <person name="Wang D."/>
            <person name="Liang C."/>
        </authorList>
    </citation>
    <scope>NUCLEOTIDE SEQUENCE [LARGE SCALE GENOMIC DNA]</scope>
    <source>
        <strain evidence="2">cv. G1812</strain>
    </source>
</reference>
<dbReference type="Proteomes" id="UP000015106">
    <property type="component" value="Chromosome 7"/>
</dbReference>
<sequence length="68" mass="7650">HAISQSNCISSSHTLPRVPPYLRALVHSRSGRTTTHSSAAPDEVNSYRTQQSTTMSHFSKIIKLCRRR</sequence>
<proteinExistence type="predicted"/>
<accession>A0A8R7V7V2</accession>
<feature type="region of interest" description="Disordered" evidence="1">
    <location>
        <begin position="28"/>
        <end position="52"/>
    </location>
</feature>
<evidence type="ECO:0000256" key="1">
    <source>
        <dbReference type="SAM" id="MobiDB-lite"/>
    </source>
</evidence>
<protein>
    <submittedName>
        <fullName evidence="2">Uncharacterized protein</fullName>
    </submittedName>
</protein>
<evidence type="ECO:0000313" key="3">
    <source>
        <dbReference type="Proteomes" id="UP000015106"/>
    </source>
</evidence>
<dbReference type="Gramene" id="TuG1812G0700003235.01.T01">
    <property type="protein sequence ID" value="TuG1812G0700003235.01.T01.cds274902"/>
    <property type="gene ID" value="TuG1812G0700003235.01"/>
</dbReference>
<reference evidence="3" key="1">
    <citation type="journal article" date="2013" name="Nature">
        <title>Draft genome of the wheat A-genome progenitor Triticum urartu.</title>
        <authorList>
            <person name="Ling H.Q."/>
            <person name="Zhao S."/>
            <person name="Liu D."/>
            <person name="Wang J."/>
            <person name="Sun H."/>
            <person name="Zhang C."/>
            <person name="Fan H."/>
            <person name="Li D."/>
            <person name="Dong L."/>
            <person name="Tao Y."/>
            <person name="Gao C."/>
            <person name="Wu H."/>
            <person name="Li Y."/>
            <person name="Cui Y."/>
            <person name="Guo X."/>
            <person name="Zheng S."/>
            <person name="Wang B."/>
            <person name="Yu K."/>
            <person name="Liang Q."/>
            <person name="Yang W."/>
            <person name="Lou X."/>
            <person name="Chen J."/>
            <person name="Feng M."/>
            <person name="Jian J."/>
            <person name="Zhang X."/>
            <person name="Luo G."/>
            <person name="Jiang Y."/>
            <person name="Liu J."/>
            <person name="Wang Z."/>
            <person name="Sha Y."/>
            <person name="Zhang B."/>
            <person name="Wu H."/>
            <person name="Tang D."/>
            <person name="Shen Q."/>
            <person name="Xue P."/>
            <person name="Zou S."/>
            <person name="Wang X."/>
            <person name="Liu X."/>
            <person name="Wang F."/>
            <person name="Yang Y."/>
            <person name="An X."/>
            <person name="Dong Z."/>
            <person name="Zhang K."/>
            <person name="Zhang X."/>
            <person name="Luo M.C."/>
            <person name="Dvorak J."/>
            <person name="Tong Y."/>
            <person name="Wang J."/>
            <person name="Yang H."/>
            <person name="Li Z."/>
            <person name="Wang D."/>
            <person name="Zhang A."/>
            <person name="Wang J."/>
        </authorList>
    </citation>
    <scope>NUCLEOTIDE SEQUENCE</scope>
    <source>
        <strain evidence="3">cv. G1812</strain>
    </source>
</reference>
<dbReference type="EnsemblPlants" id="TuG1812G0700003235.01.T01">
    <property type="protein sequence ID" value="TuG1812G0700003235.01.T01.cds274902"/>
    <property type="gene ID" value="TuG1812G0700003235.01"/>
</dbReference>